<dbReference type="InterPro" id="IPR023271">
    <property type="entry name" value="Aquaporin-like"/>
</dbReference>
<dbReference type="GO" id="GO:0016020">
    <property type="term" value="C:membrane"/>
    <property type="evidence" value="ECO:0007669"/>
    <property type="project" value="UniProtKB-SubCell"/>
</dbReference>
<dbReference type="Pfam" id="PF00230">
    <property type="entry name" value="MIP"/>
    <property type="match status" value="1"/>
</dbReference>
<feature type="transmembrane region" description="Helical" evidence="7">
    <location>
        <begin position="175"/>
        <end position="195"/>
    </location>
</feature>
<dbReference type="Gene3D" id="1.20.1080.10">
    <property type="entry name" value="Glycerol uptake facilitator protein"/>
    <property type="match status" value="1"/>
</dbReference>
<dbReference type="InterPro" id="IPR000425">
    <property type="entry name" value="MIP"/>
</dbReference>
<evidence type="ECO:0000256" key="3">
    <source>
        <dbReference type="ARBA" id="ARBA00022692"/>
    </source>
</evidence>
<comment type="caution">
    <text evidence="8">The sequence shown here is derived from an EMBL/GenBank/DDBJ whole genome shotgun (WGS) entry which is preliminary data.</text>
</comment>
<keyword evidence="5 7" id="KW-0472">Membrane</keyword>
<dbReference type="PROSITE" id="PS00221">
    <property type="entry name" value="MIP"/>
    <property type="match status" value="1"/>
</dbReference>
<proteinExistence type="inferred from homology"/>
<keyword evidence="4 7" id="KW-1133">Transmembrane helix</keyword>
<organism evidence="8 9">
    <name type="scientific">Riccia sorocarpa</name>
    <dbReference type="NCBI Taxonomy" id="122646"/>
    <lineage>
        <taxon>Eukaryota</taxon>
        <taxon>Viridiplantae</taxon>
        <taxon>Streptophyta</taxon>
        <taxon>Embryophyta</taxon>
        <taxon>Marchantiophyta</taxon>
        <taxon>Marchantiopsida</taxon>
        <taxon>Marchantiidae</taxon>
        <taxon>Marchantiales</taxon>
        <taxon>Ricciaceae</taxon>
        <taxon>Riccia</taxon>
    </lineage>
</organism>
<evidence type="ECO:0000256" key="2">
    <source>
        <dbReference type="ARBA" id="ARBA00022448"/>
    </source>
</evidence>
<feature type="transmembrane region" description="Helical" evidence="7">
    <location>
        <begin position="207"/>
        <end position="227"/>
    </location>
</feature>
<keyword evidence="9" id="KW-1185">Reference proteome</keyword>
<sequence>MGSVTLAMPNVSICMTVQKPSPAHKICQGSWEQFLGVQDVKTLWVWRSCLVETIFVGLLIFGSIIISTGTRSHFSNPLVVIAFFHFIEFGVLLRGAIPPGSGHFNPAVTLAAILAGFYTPLRGLMHMTAQCLGGVLGALCAKTLLPEEEVEKNLLAGCRYRNGLSGVPGLNGNQAFLSEFIFSFMVLYIVFMVVLDRKQSQLIGLERVPLFVGMAVGCNIYVSGIIAPGYNGAYMNPARCTGPAVAYGGHELWSCLWIYWCAPALAASVVAALYRTIPPDHRERIRISPPEQQLCSKRTSKVLTENGGSTEEVKQQPSSSYVVVEDQLQGSVKSVNYSYTANPEV</sequence>
<comment type="similarity">
    <text evidence="6">Belongs to the MIP/aquaporin (TC 1.A.8) family.</text>
</comment>
<evidence type="ECO:0000256" key="6">
    <source>
        <dbReference type="RuleBase" id="RU000477"/>
    </source>
</evidence>
<evidence type="ECO:0000256" key="5">
    <source>
        <dbReference type="ARBA" id="ARBA00023136"/>
    </source>
</evidence>
<evidence type="ECO:0000256" key="7">
    <source>
        <dbReference type="SAM" id="Phobius"/>
    </source>
</evidence>
<dbReference type="SUPFAM" id="SSF81338">
    <property type="entry name" value="Aquaporin-like"/>
    <property type="match status" value="1"/>
</dbReference>
<gene>
    <name evidence="8" type="ORF">R1sor_006050</name>
</gene>
<accession>A0ABD3HPZ3</accession>
<comment type="subcellular location">
    <subcellularLocation>
        <location evidence="1">Membrane</location>
        <topology evidence="1">Multi-pass membrane protein</topology>
    </subcellularLocation>
</comment>
<name>A0ABD3HPZ3_9MARC</name>
<dbReference type="AlphaFoldDB" id="A0ABD3HPZ3"/>
<feature type="transmembrane region" description="Helical" evidence="7">
    <location>
        <begin position="257"/>
        <end position="277"/>
    </location>
</feature>
<evidence type="ECO:0000313" key="9">
    <source>
        <dbReference type="Proteomes" id="UP001633002"/>
    </source>
</evidence>
<keyword evidence="2 6" id="KW-0813">Transport</keyword>
<evidence type="ECO:0000256" key="4">
    <source>
        <dbReference type="ARBA" id="ARBA00022989"/>
    </source>
</evidence>
<feature type="transmembrane region" description="Helical" evidence="7">
    <location>
        <begin position="78"/>
        <end position="97"/>
    </location>
</feature>
<keyword evidence="3 6" id="KW-0812">Transmembrane</keyword>
<dbReference type="EMBL" id="JBJQOH010000003">
    <property type="protein sequence ID" value="KAL3692399.1"/>
    <property type="molecule type" value="Genomic_DNA"/>
</dbReference>
<dbReference type="PANTHER" id="PTHR47002:SF2">
    <property type="entry name" value="AQUAPORIN AQPAE.A-LIKE"/>
    <property type="match status" value="1"/>
</dbReference>
<evidence type="ECO:0000313" key="8">
    <source>
        <dbReference type="EMBL" id="KAL3692399.1"/>
    </source>
</evidence>
<evidence type="ECO:0000256" key="1">
    <source>
        <dbReference type="ARBA" id="ARBA00004141"/>
    </source>
</evidence>
<reference evidence="8 9" key="1">
    <citation type="submission" date="2024-09" db="EMBL/GenBank/DDBJ databases">
        <title>Chromosome-scale assembly of Riccia sorocarpa.</title>
        <authorList>
            <person name="Paukszto L."/>
        </authorList>
    </citation>
    <scope>NUCLEOTIDE SEQUENCE [LARGE SCALE GENOMIC DNA]</scope>
    <source>
        <strain evidence="8">LP-2024</strain>
        <tissue evidence="8">Aerial parts of the thallus</tissue>
    </source>
</reference>
<dbReference type="Proteomes" id="UP001633002">
    <property type="component" value="Unassembled WGS sequence"/>
</dbReference>
<dbReference type="InterPro" id="IPR022357">
    <property type="entry name" value="MIP_CS"/>
</dbReference>
<evidence type="ECO:0008006" key="10">
    <source>
        <dbReference type="Google" id="ProtNLM"/>
    </source>
</evidence>
<protein>
    <recommendedName>
        <fullName evidence="10">Aquaporin</fullName>
    </recommendedName>
</protein>
<dbReference type="PANTHER" id="PTHR47002">
    <property type="entry name" value="AQUAPORIN-LIKE"/>
    <property type="match status" value="1"/>
</dbReference>
<dbReference type="PRINTS" id="PR00783">
    <property type="entry name" value="MINTRINSICP"/>
</dbReference>
<feature type="transmembrane region" description="Helical" evidence="7">
    <location>
        <begin position="44"/>
        <end position="66"/>
    </location>
</feature>